<protein>
    <submittedName>
        <fullName evidence="1">Uncharacterized protein</fullName>
    </submittedName>
</protein>
<reference evidence="1 2" key="1">
    <citation type="journal article" date="2012" name="J. Bacteriol.">
        <title>Complete Genome Sequence of Paenibacillus mucilaginosus 3016, a Bacterium Functional as Microbial Fertilizer.</title>
        <authorList>
            <person name="Ma M."/>
            <person name="Wang Z."/>
            <person name="Li L."/>
            <person name="Jiang X."/>
            <person name="Guan D."/>
            <person name="Cao F."/>
            <person name="Chen H."/>
            <person name="Wang X."/>
            <person name="Shen D."/>
            <person name="Du B."/>
            <person name="Li J."/>
        </authorList>
    </citation>
    <scope>NUCLEOTIDE SEQUENCE [LARGE SCALE GENOMIC DNA]</scope>
    <source>
        <strain evidence="1 2">3016</strain>
    </source>
</reference>
<accession>H6NKS7</accession>
<name>H6NKS7_9BACL</name>
<evidence type="ECO:0000313" key="2">
    <source>
        <dbReference type="Proteomes" id="UP000007523"/>
    </source>
</evidence>
<dbReference type="Proteomes" id="UP000007523">
    <property type="component" value="Chromosome"/>
</dbReference>
<proteinExistence type="predicted"/>
<gene>
    <name evidence="1" type="ORF">PM3016_6599</name>
</gene>
<dbReference type="KEGG" id="pmq:PM3016_6599"/>
<dbReference type="EMBL" id="CP003235">
    <property type="protein sequence ID" value="AFC33214.1"/>
    <property type="molecule type" value="Genomic_DNA"/>
</dbReference>
<evidence type="ECO:0000313" key="1">
    <source>
        <dbReference type="EMBL" id="AFC33214.1"/>
    </source>
</evidence>
<keyword evidence="2" id="KW-1185">Reference proteome</keyword>
<organism evidence="1 2">
    <name type="scientific">Paenibacillus mucilaginosus 3016</name>
    <dbReference type="NCBI Taxonomy" id="1116391"/>
    <lineage>
        <taxon>Bacteria</taxon>
        <taxon>Bacillati</taxon>
        <taxon>Bacillota</taxon>
        <taxon>Bacilli</taxon>
        <taxon>Bacillales</taxon>
        <taxon>Paenibacillaceae</taxon>
        <taxon>Paenibacillus</taxon>
    </lineage>
</organism>
<sequence>MICVEKYLDMRSKKANHAKAWDAKPRVYSVMRMTAGLLQTAMEGP</sequence>
<dbReference type="HOGENOM" id="CLU_3202900_0_0_9"/>
<dbReference type="AlphaFoldDB" id="H6NKS7"/>